<evidence type="ECO:0000313" key="4">
    <source>
        <dbReference type="EMBL" id="HJB10931.1"/>
    </source>
</evidence>
<comment type="caution">
    <text evidence="4">The sequence shown here is derived from an EMBL/GenBank/DDBJ whole genome shotgun (WGS) entry which is preliminary data.</text>
</comment>
<evidence type="ECO:0000256" key="1">
    <source>
        <dbReference type="SAM" id="MobiDB-lite"/>
    </source>
</evidence>
<dbReference type="InterPro" id="IPR058787">
    <property type="entry name" value="ApnL_M"/>
</dbReference>
<reference evidence="4" key="1">
    <citation type="journal article" date="2021" name="PeerJ">
        <title>Extensive microbial diversity within the chicken gut microbiome revealed by metagenomics and culture.</title>
        <authorList>
            <person name="Gilroy R."/>
            <person name="Ravi A."/>
            <person name="Getino M."/>
            <person name="Pursley I."/>
            <person name="Horton D.L."/>
            <person name="Alikhan N.F."/>
            <person name="Baker D."/>
            <person name="Gharbi K."/>
            <person name="Hall N."/>
            <person name="Watson M."/>
            <person name="Adriaenssens E.M."/>
            <person name="Foster-Nyarko E."/>
            <person name="Jarju S."/>
            <person name="Secka A."/>
            <person name="Antonio M."/>
            <person name="Oren A."/>
            <person name="Chaudhuri R.R."/>
            <person name="La Ragione R."/>
            <person name="Hildebrand F."/>
            <person name="Pallen M.J."/>
        </authorList>
    </citation>
    <scope>NUCLEOTIDE SEQUENCE</scope>
    <source>
        <strain evidence="4">ChiHjej13B12-24818</strain>
    </source>
</reference>
<dbReference type="EMBL" id="DWZH01000083">
    <property type="protein sequence ID" value="HJB10931.1"/>
    <property type="molecule type" value="Genomic_DNA"/>
</dbReference>
<sequence length="603" mass="64969">MNDALTTAADPWGPVPSGERWSSGRWALDLRGDELADIRCDGEVMLRAVRLVARDVDWHTAWPREITARPGPADLAVDLVIDDLGIDLNATLTVTARGDRLEIAVDAVVRSDSRTNRTGLVLLHPPRLAGEELQVAHPEGGGDSLLFPVSISPHQPARDVSALTWSDGPRLFRADFAGDVFEMEDQRNWSDASYKTYNRSLDEPFPYPLMAEEHIRQRITLTALGPLAPPSVSPTGAGPAASTTLTMTSAGSVPTVAIGASTAPDPGPTAADPVGAHRHVELELTDPAWPAALERARHGARDLSVLLVSPSPPDPGVLEQVMRRMRGIDLRWVAVVDAVSHVSEPELVEALRDTAPPHVPVVGGSRSHFTEVNREWDRLPWSRLDGLVFPITPLFHTLETEQLVESIAMQRVIAQDVTARAPECPVHIGPVTLRPRFDNVATTPAPVPTRSDLTKGYGAERTGQDDPRQAAPQLAAWTIASAAALAVPGVASVTWFEEWGPRGIRTADGADLPVRAALEALVSLEGGTLLSAASPDGWLWAIGARWEGGRRPDGVRQEILVANVSGTQRSIELRVDDQAAAPVTLEAFTWARISDLEEGPWTS</sequence>
<feature type="region of interest" description="Disordered" evidence="1">
    <location>
        <begin position="437"/>
        <end position="470"/>
    </location>
</feature>
<organism evidence="4 5">
    <name type="scientific">Candidatus Brachybacterium merdavium</name>
    <dbReference type="NCBI Taxonomy" id="2838513"/>
    <lineage>
        <taxon>Bacteria</taxon>
        <taxon>Bacillati</taxon>
        <taxon>Actinomycetota</taxon>
        <taxon>Actinomycetes</taxon>
        <taxon>Micrococcales</taxon>
        <taxon>Dermabacteraceae</taxon>
        <taxon>Brachybacterium</taxon>
    </lineage>
</organism>
<dbReference type="Pfam" id="PF25837">
    <property type="entry name" value="Apionate_lact_N"/>
    <property type="match status" value="1"/>
</dbReference>
<dbReference type="InterPro" id="IPR058788">
    <property type="entry name" value="ApnL_N"/>
</dbReference>
<feature type="domain" description="D-apionate lactonase N-terminal" evidence="2">
    <location>
        <begin position="15"/>
        <end position="223"/>
    </location>
</feature>
<feature type="domain" description="D-apionate lactonase TIM barrel" evidence="3">
    <location>
        <begin position="345"/>
        <end position="525"/>
    </location>
</feature>
<dbReference type="Pfam" id="PF25838">
    <property type="entry name" value="Apionate_lact_M"/>
    <property type="match status" value="1"/>
</dbReference>
<dbReference type="AlphaFoldDB" id="A0A9D2LE52"/>
<evidence type="ECO:0000259" key="3">
    <source>
        <dbReference type="Pfam" id="PF25838"/>
    </source>
</evidence>
<proteinExistence type="predicted"/>
<accession>A0A9D2LE52</accession>
<dbReference type="Proteomes" id="UP000823823">
    <property type="component" value="Unassembled WGS sequence"/>
</dbReference>
<gene>
    <name evidence="4" type="ORF">H9786_10460</name>
</gene>
<reference evidence="4" key="2">
    <citation type="submission" date="2021-04" db="EMBL/GenBank/DDBJ databases">
        <authorList>
            <person name="Gilroy R."/>
        </authorList>
    </citation>
    <scope>NUCLEOTIDE SEQUENCE</scope>
    <source>
        <strain evidence="4">ChiHjej13B12-24818</strain>
    </source>
</reference>
<name>A0A9D2LE52_9MICO</name>
<protein>
    <submittedName>
        <fullName evidence="4">Uncharacterized protein</fullName>
    </submittedName>
</protein>
<evidence type="ECO:0000259" key="2">
    <source>
        <dbReference type="Pfam" id="PF25837"/>
    </source>
</evidence>
<evidence type="ECO:0000313" key="5">
    <source>
        <dbReference type="Proteomes" id="UP000823823"/>
    </source>
</evidence>